<organism evidence="2 3">
    <name type="scientific">Candidatus Amesbacteria bacterium RIFCSPLOWO2_01_FULL_48_25</name>
    <dbReference type="NCBI Taxonomy" id="1797259"/>
    <lineage>
        <taxon>Bacteria</taxon>
        <taxon>Candidatus Amesiibacteriota</taxon>
    </lineage>
</organism>
<accession>A0A1F4ZBG3</accession>
<comment type="caution">
    <text evidence="2">The sequence shown here is derived from an EMBL/GenBank/DDBJ whole genome shotgun (WGS) entry which is preliminary data.</text>
</comment>
<evidence type="ECO:0000313" key="2">
    <source>
        <dbReference type="EMBL" id="OGD03602.1"/>
    </source>
</evidence>
<dbReference type="Proteomes" id="UP000177080">
    <property type="component" value="Unassembled WGS sequence"/>
</dbReference>
<dbReference type="STRING" id="1797259.A2989_02880"/>
<gene>
    <name evidence="2" type="ORF">A2989_02880</name>
</gene>
<name>A0A1F4ZBG3_9BACT</name>
<keyword evidence="1" id="KW-1133">Transmembrane helix</keyword>
<keyword evidence="1" id="KW-0472">Membrane</keyword>
<dbReference type="AlphaFoldDB" id="A0A1F4ZBG3"/>
<dbReference type="EMBL" id="MEXN01000005">
    <property type="protein sequence ID" value="OGD03602.1"/>
    <property type="molecule type" value="Genomic_DNA"/>
</dbReference>
<evidence type="ECO:0000313" key="3">
    <source>
        <dbReference type="Proteomes" id="UP000177080"/>
    </source>
</evidence>
<reference evidence="2 3" key="1">
    <citation type="journal article" date="2016" name="Nat. Commun.">
        <title>Thousands of microbial genomes shed light on interconnected biogeochemical processes in an aquifer system.</title>
        <authorList>
            <person name="Anantharaman K."/>
            <person name="Brown C.T."/>
            <person name="Hug L.A."/>
            <person name="Sharon I."/>
            <person name="Castelle C.J."/>
            <person name="Probst A.J."/>
            <person name="Thomas B.C."/>
            <person name="Singh A."/>
            <person name="Wilkins M.J."/>
            <person name="Karaoz U."/>
            <person name="Brodie E.L."/>
            <person name="Williams K.H."/>
            <person name="Hubbard S.S."/>
            <person name="Banfield J.F."/>
        </authorList>
    </citation>
    <scope>NUCLEOTIDE SEQUENCE [LARGE SCALE GENOMIC DNA]</scope>
</reference>
<protein>
    <submittedName>
        <fullName evidence="2">Uncharacterized protein</fullName>
    </submittedName>
</protein>
<evidence type="ECO:0000256" key="1">
    <source>
        <dbReference type="SAM" id="Phobius"/>
    </source>
</evidence>
<proteinExistence type="predicted"/>
<feature type="transmembrane region" description="Helical" evidence="1">
    <location>
        <begin position="6"/>
        <end position="22"/>
    </location>
</feature>
<keyword evidence="1" id="KW-0812">Transmembrane</keyword>
<sequence>MKYKELLTILILLLLTGLFYWFQWRPTEDRKVCWKYASDLANTAISKGASFTFDQYQSLRKRCLDEKGYE</sequence>